<organism evidence="1 2">
    <name type="scientific">Paenibacillus mesotrionivorans</name>
    <dbReference type="NCBI Taxonomy" id="3160968"/>
    <lineage>
        <taxon>Bacteria</taxon>
        <taxon>Bacillati</taxon>
        <taxon>Bacillota</taxon>
        <taxon>Bacilli</taxon>
        <taxon>Bacillales</taxon>
        <taxon>Paenibacillaceae</taxon>
        <taxon>Paenibacillus</taxon>
    </lineage>
</organism>
<dbReference type="EMBL" id="JBJURJ010000012">
    <property type="protein sequence ID" value="MFM9330245.1"/>
    <property type="molecule type" value="Genomic_DNA"/>
</dbReference>
<evidence type="ECO:0000313" key="1">
    <source>
        <dbReference type="EMBL" id="MFM9330245.1"/>
    </source>
</evidence>
<protein>
    <submittedName>
        <fullName evidence="1">Molybdopterin-guanine dinucleotide biosynthesis protein B</fullName>
    </submittedName>
</protein>
<comment type="caution">
    <text evidence="1">The sequence shown here is derived from an EMBL/GenBank/DDBJ whole genome shotgun (WGS) entry which is preliminary data.</text>
</comment>
<gene>
    <name evidence="1" type="primary">mobB</name>
    <name evidence="1" type="ORF">ACI1P1_18250</name>
</gene>
<keyword evidence="2" id="KW-1185">Reference proteome</keyword>
<dbReference type="Proteomes" id="UP001631969">
    <property type="component" value="Unassembled WGS sequence"/>
</dbReference>
<sequence>MMKQQPLVVQVVGYKNSGKTTLVCRLVERLAARGIIVGTVKHDAHRFEMDVEGKDTWRHREAGARVVAISSEAMGRTCYLEERYTPLAEMLERMRDMDVVLVEGFKTEGYPKLAMIRQEEQLELLSRLESLLGVASWLPGETVRGAAGEGVPVLDKDDAEGLEALVLKLLAR</sequence>
<reference evidence="1" key="1">
    <citation type="submission" date="2024-12" db="EMBL/GenBank/DDBJ databases">
        <authorList>
            <person name="Wu N."/>
        </authorList>
    </citation>
    <scope>NUCLEOTIDE SEQUENCE</scope>
    <source>
        <strain evidence="1">P15</strain>
    </source>
</reference>
<accession>A0ACC7P1D7</accession>
<evidence type="ECO:0000313" key="2">
    <source>
        <dbReference type="Proteomes" id="UP001631969"/>
    </source>
</evidence>
<name>A0ACC7P1D7_9BACL</name>
<proteinExistence type="predicted"/>